<keyword evidence="2" id="KW-1185">Reference proteome</keyword>
<dbReference type="SUPFAM" id="SSF52096">
    <property type="entry name" value="ClpP/crotonase"/>
    <property type="match status" value="1"/>
</dbReference>
<keyword evidence="1" id="KW-0645">Protease</keyword>
<evidence type="ECO:0000313" key="2">
    <source>
        <dbReference type="Proteomes" id="UP000586346"/>
    </source>
</evidence>
<sequence>MLHTVHFLCPVNVSTVTVLQDQCLKALSNGATSINLHMSSSGGETTAGFTAYNFLKSLPVPVTTHNISNVESIANVIFMAGSARKANPMSRFLLHPLHWGFNGQVDHSRLTEWSSCLNDDFKRFINIMELETKGVKTSEEWGQIITSATVASPSHAAEMGMITDIAPATLADSAMNWWVCC</sequence>
<reference evidence="1 2" key="1">
    <citation type="submission" date="2020-08" db="EMBL/GenBank/DDBJ databases">
        <title>Emergence and comparative genomics analysis of Citrobacter in Fennec fox imported from North Africa to China.</title>
        <authorList>
            <person name="Zheng B."/>
        </authorList>
    </citation>
    <scope>NUCLEOTIDE SEQUENCE [LARGE SCALE GENOMIC DNA]</scope>
    <source>
        <strain evidence="1 2">FF371</strain>
    </source>
</reference>
<dbReference type="Proteomes" id="UP000586346">
    <property type="component" value="Unassembled WGS sequence"/>
</dbReference>
<evidence type="ECO:0000313" key="1">
    <source>
        <dbReference type="EMBL" id="MBC2649059.1"/>
    </source>
</evidence>
<name>A0ABR6TZP8_CITBR</name>
<dbReference type="RefSeq" id="WP_185655005.1">
    <property type="nucleotide sequence ID" value="NZ_CBDITX010000011.1"/>
</dbReference>
<gene>
    <name evidence="1" type="ORF">H6P72_20865</name>
</gene>
<dbReference type="GO" id="GO:0006508">
    <property type="term" value="P:proteolysis"/>
    <property type="evidence" value="ECO:0007669"/>
    <property type="project" value="UniProtKB-KW"/>
</dbReference>
<dbReference type="EMBL" id="JACLAH010000007">
    <property type="protein sequence ID" value="MBC2649059.1"/>
    <property type="molecule type" value="Genomic_DNA"/>
</dbReference>
<accession>A0ABR6TZP8</accession>
<organism evidence="1 2">
    <name type="scientific">Citrobacter braakii</name>
    <dbReference type="NCBI Taxonomy" id="57706"/>
    <lineage>
        <taxon>Bacteria</taxon>
        <taxon>Pseudomonadati</taxon>
        <taxon>Pseudomonadota</taxon>
        <taxon>Gammaproteobacteria</taxon>
        <taxon>Enterobacterales</taxon>
        <taxon>Enterobacteriaceae</taxon>
        <taxon>Citrobacter</taxon>
        <taxon>Citrobacter freundii complex</taxon>
    </lineage>
</organism>
<dbReference type="InterPro" id="IPR023562">
    <property type="entry name" value="ClpP/TepA"/>
</dbReference>
<keyword evidence="1" id="KW-0378">Hydrolase</keyword>
<dbReference type="Pfam" id="PF00574">
    <property type="entry name" value="CLP_protease"/>
    <property type="match status" value="1"/>
</dbReference>
<proteinExistence type="predicted"/>
<dbReference type="Gene3D" id="3.90.226.10">
    <property type="entry name" value="2-enoyl-CoA Hydratase, Chain A, domain 1"/>
    <property type="match status" value="1"/>
</dbReference>
<dbReference type="GO" id="GO:0008233">
    <property type="term" value="F:peptidase activity"/>
    <property type="evidence" value="ECO:0007669"/>
    <property type="project" value="UniProtKB-KW"/>
</dbReference>
<protein>
    <submittedName>
        <fullName evidence="1">ATP-dependent Clp protease proteolytic subunit</fullName>
    </submittedName>
</protein>
<comment type="caution">
    <text evidence="1">The sequence shown here is derived from an EMBL/GenBank/DDBJ whole genome shotgun (WGS) entry which is preliminary data.</text>
</comment>
<dbReference type="InterPro" id="IPR029045">
    <property type="entry name" value="ClpP/crotonase-like_dom_sf"/>
</dbReference>